<sequence length="107" mass="12179">MKKTAITLLMATAMISAKAQNFQFGIKAGVNFSKESKTEVERDVKDQEHKFRQGLHIGGIVAYTINKQWELEGNLMYSQQGYKEHISSLEYNGSTIYSIRSNYINLP</sequence>
<proteinExistence type="predicted"/>
<dbReference type="EMBL" id="ACZK01000033">
    <property type="protein sequence ID" value="EHG21216.1"/>
    <property type="molecule type" value="Genomic_DNA"/>
</dbReference>
<evidence type="ECO:0000313" key="4">
    <source>
        <dbReference type="Proteomes" id="UP000015993"/>
    </source>
</evidence>
<evidence type="ECO:0000259" key="2">
    <source>
        <dbReference type="Pfam" id="PF13568"/>
    </source>
</evidence>
<feature type="signal peptide" evidence="1">
    <location>
        <begin position="1"/>
        <end position="19"/>
    </location>
</feature>
<dbReference type="Pfam" id="PF13568">
    <property type="entry name" value="OMP_b-brl_2"/>
    <property type="match status" value="1"/>
</dbReference>
<dbReference type="OrthoDB" id="947434at2"/>
<dbReference type="InterPro" id="IPR025665">
    <property type="entry name" value="Beta-barrel_OMP_2"/>
</dbReference>
<keyword evidence="4" id="KW-1185">Reference proteome</keyword>
<dbReference type="HOGENOM" id="CLU_2204516_0_0_10"/>
<evidence type="ECO:0000313" key="3">
    <source>
        <dbReference type="EMBL" id="EHG21216.1"/>
    </source>
</evidence>
<dbReference type="Proteomes" id="UP000015993">
    <property type="component" value="Unassembled WGS sequence"/>
</dbReference>
<keyword evidence="1" id="KW-0732">Signal</keyword>
<organism evidence="3 4">
    <name type="scientific">Alloprevotella rava F0323</name>
    <dbReference type="NCBI Taxonomy" id="679199"/>
    <lineage>
        <taxon>Bacteria</taxon>
        <taxon>Pseudomonadati</taxon>
        <taxon>Bacteroidota</taxon>
        <taxon>Bacteroidia</taxon>
        <taxon>Bacteroidales</taxon>
        <taxon>Prevotellaceae</taxon>
        <taxon>Alloprevotella</taxon>
    </lineage>
</organism>
<evidence type="ECO:0000256" key="1">
    <source>
        <dbReference type="SAM" id="SignalP"/>
    </source>
</evidence>
<protein>
    <recommendedName>
        <fullName evidence="2">Outer membrane protein beta-barrel domain-containing protein</fullName>
    </recommendedName>
</protein>
<dbReference type="RefSeq" id="WP_009348332.1">
    <property type="nucleotide sequence ID" value="NZ_JH376834.1"/>
</dbReference>
<gene>
    <name evidence="3" type="ORF">HMPREF9332_01799</name>
</gene>
<dbReference type="STRING" id="679199.HMPREF9332_01799"/>
<feature type="chain" id="PRO_5003476962" description="Outer membrane protein beta-barrel domain-containing protein" evidence="1">
    <location>
        <begin position="20"/>
        <end position="107"/>
    </location>
</feature>
<feature type="domain" description="Outer membrane protein beta-barrel" evidence="2">
    <location>
        <begin position="19"/>
        <end position="107"/>
    </location>
</feature>
<accession>G5GDZ7</accession>
<reference evidence="3 4" key="1">
    <citation type="submission" date="2011-08" db="EMBL/GenBank/DDBJ databases">
        <title>The Genome Sequence of Prevotella sp. oral taxon 302 str. F0323.</title>
        <authorList>
            <consortium name="The Broad Institute Genome Sequencing Platform"/>
            <person name="Earl A."/>
            <person name="Ward D."/>
            <person name="Feldgarden M."/>
            <person name="Gevers D."/>
            <person name="Izard J."/>
            <person name="Blanton J.M."/>
            <person name="Baranova O.V."/>
            <person name="Tanner A.C."/>
            <person name="Dewhirst F.E."/>
            <person name="Young S.K."/>
            <person name="Zeng Q."/>
            <person name="Gargeya S."/>
            <person name="Fitzgerald M."/>
            <person name="Haas B."/>
            <person name="Abouelleil A."/>
            <person name="Alvarado L."/>
            <person name="Arachchi H.M."/>
            <person name="Berlin A."/>
            <person name="Brown A."/>
            <person name="Chapman S.B."/>
            <person name="Chen Z."/>
            <person name="Dunbar C."/>
            <person name="Freedman E."/>
            <person name="Gearin G."/>
            <person name="Gellesch M."/>
            <person name="Goldberg J."/>
            <person name="Griggs A."/>
            <person name="Gujja S."/>
            <person name="Heiman D."/>
            <person name="Howarth C."/>
            <person name="Larson L."/>
            <person name="Lui A."/>
            <person name="MacDonald P.J.P."/>
            <person name="Montmayeur A."/>
            <person name="Murphy C."/>
            <person name="Neiman D."/>
            <person name="Pearson M."/>
            <person name="Priest M."/>
            <person name="Roberts A."/>
            <person name="Saif S."/>
            <person name="Shea T."/>
            <person name="Shenoy N."/>
            <person name="Sisk P."/>
            <person name="Stolte C."/>
            <person name="Sykes S."/>
            <person name="Wortman J."/>
            <person name="Nusbaum C."/>
            <person name="Birren B."/>
        </authorList>
    </citation>
    <scope>NUCLEOTIDE SEQUENCE [LARGE SCALE GENOMIC DNA]</scope>
    <source>
        <strain evidence="3 4">F0323</strain>
    </source>
</reference>
<name>G5GDZ7_9BACT</name>
<dbReference type="AlphaFoldDB" id="G5GDZ7"/>
<comment type="caution">
    <text evidence="3">The sequence shown here is derived from an EMBL/GenBank/DDBJ whole genome shotgun (WGS) entry which is preliminary data.</text>
</comment>